<proteinExistence type="predicted"/>
<evidence type="ECO:0000313" key="1">
    <source>
        <dbReference type="EMBL" id="MCE0481567.1"/>
    </source>
</evidence>
<accession>A0ABS8VQJ6</accession>
<name>A0ABS8VQJ6_DATST</name>
<reference evidence="1 2" key="1">
    <citation type="journal article" date="2021" name="BMC Genomics">
        <title>Datura genome reveals duplications of psychoactive alkaloid biosynthetic genes and high mutation rate following tissue culture.</title>
        <authorList>
            <person name="Rajewski A."/>
            <person name="Carter-House D."/>
            <person name="Stajich J."/>
            <person name="Litt A."/>
        </authorList>
    </citation>
    <scope>NUCLEOTIDE SEQUENCE [LARGE SCALE GENOMIC DNA]</scope>
    <source>
        <strain evidence="1">AR-01</strain>
    </source>
</reference>
<gene>
    <name evidence="1" type="ORF">HAX54_039412</name>
</gene>
<sequence length="132" mass="14897">MGGRYYCLRLTSKAITRGDIQSKISTLKCKCGLTQDPNTPTNQSIQGHSSMIRKAIKMDMKQCLRRWKALCGRVDVLEDKVVTLRKGDRRKVMILPMSIDLNIPAVVLDSPIAERSPPDDWCIGDSVGWYNE</sequence>
<evidence type="ECO:0000313" key="2">
    <source>
        <dbReference type="Proteomes" id="UP000823775"/>
    </source>
</evidence>
<protein>
    <submittedName>
        <fullName evidence="1">Uncharacterized protein</fullName>
    </submittedName>
</protein>
<dbReference type="Proteomes" id="UP000823775">
    <property type="component" value="Unassembled WGS sequence"/>
</dbReference>
<comment type="caution">
    <text evidence="1">The sequence shown here is derived from an EMBL/GenBank/DDBJ whole genome shotgun (WGS) entry which is preliminary data.</text>
</comment>
<keyword evidence="2" id="KW-1185">Reference proteome</keyword>
<dbReference type="EMBL" id="JACEIK010005463">
    <property type="protein sequence ID" value="MCE0481567.1"/>
    <property type="molecule type" value="Genomic_DNA"/>
</dbReference>
<organism evidence="1 2">
    <name type="scientific">Datura stramonium</name>
    <name type="common">Jimsonweed</name>
    <name type="synonym">Common thornapple</name>
    <dbReference type="NCBI Taxonomy" id="4076"/>
    <lineage>
        <taxon>Eukaryota</taxon>
        <taxon>Viridiplantae</taxon>
        <taxon>Streptophyta</taxon>
        <taxon>Embryophyta</taxon>
        <taxon>Tracheophyta</taxon>
        <taxon>Spermatophyta</taxon>
        <taxon>Magnoliopsida</taxon>
        <taxon>eudicotyledons</taxon>
        <taxon>Gunneridae</taxon>
        <taxon>Pentapetalae</taxon>
        <taxon>asterids</taxon>
        <taxon>lamiids</taxon>
        <taxon>Solanales</taxon>
        <taxon>Solanaceae</taxon>
        <taxon>Solanoideae</taxon>
        <taxon>Datureae</taxon>
        <taxon>Datura</taxon>
    </lineage>
</organism>